<dbReference type="Proteomes" id="UP000288725">
    <property type="component" value="Chromosome 7"/>
</dbReference>
<reference evidence="2 3" key="1">
    <citation type="submission" date="2018-12" db="EMBL/GenBank/DDBJ databases">
        <title>Genome of Verticillium dahliae isolate Getta Getta.</title>
        <authorList>
            <person name="Gardiner D.M."/>
        </authorList>
    </citation>
    <scope>NUCLEOTIDE SEQUENCE [LARGE SCALE GENOMIC DNA]</scope>
    <source>
        <strain evidence="2 3">Getta Getta</strain>
    </source>
</reference>
<evidence type="ECO:0000256" key="1">
    <source>
        <dbReference type="SAM" id="MobiDB-lite"/>
    </source>
</evidence>
<comment type="caution">
    <text evidence="2">The sequence shown here is derived from an EMBL/GenBank/DDBJ whole genome shotgun (WGS) entry which is preliminary data.</text>
</comment>
<dbReference type="EMBL" id="RSDZ01000146">
    <property type="protein sequence ID" value="RXG42222.1"/>
    <property type="molecule type" value="Genomic_DNA"/>
</dbReference>
<gene>
    <name evidence="2" type="ORF">VDGE_20951</name>
</gene>
<organism evidence="2 3">
    <name type="scientific">Verticillium dahliae</name>
    <name type="common">Verticillium wilt</name>
    <dbReference type="NCBI Taxonomy" id="27337"/>
    <lineage>
        <taxon>Eukaryota</taxon>
        <taxon>Fungi</taxon>
        <taxon>Dikarya</taxon>
        <taxon>Ascomycota</taxon>
        <taxon>Pezizomycotina</taxon>
        <taxon>Sordariomycetes</taxon>
        <taxon>Hypocreomycetidae</taxon>
        <taxon>Glomerellales</taxon>
        <taxon>Plectosphaerellaceae</taxon>
        <taxon>Verticillium</taxon>
    </lineage>
</organism>
<evidence type="ECO:0000313" key="3">
    <source>
        <dbReference type="Proteomes" id="UP000288725"/>
    </source>
</evidence>
<proteinExistence type="predicted"/>
<dbReference type="AlphaFoldDB" id="A0A444RM79"/>
<name>A0A444RM79_VERDA</name>
<evidence type="ECO:0000313" key="2">
    <source>
        <dbReference type="EMBL" id="RXG42222.1"/>
    </source>
</evidence>
<protein>
    <submittedName>
        <fullName evidence="2">Uncharacterized protein</fullName>
    </submittedName>
</protein>
<sequence>MPVPMTGAAGGMGPPSHMAIDRPPAPDEIPERFKFPRKDMRWEPPAFVKDLPLTEKNFCTKVTDIICQAVGLEFFDRLACAWAIIHHMIDVSYEKLVSKLIIHLAASLDLTYDDGIHHRLAELMKEIRRPRYVELQSNGERPVQEMLGSQVELIDLAGIMAFNIHERQLRMHAEEVDAQYGYVNLCTFAGMLVTNGAIDRCDVAIHIMMRTLETLRLTE</sequence>
<feature type="region of interest" description="Disordered" evidence="1">
    <location>
        <begin position="1"/>
        <end position="23"/>
    </location>
</feature>
<accession>A0A444RM79</accession>